<accession>A0A1L3I115</accession>
<dbReference type="STRING" id="1844006.PhaeoP97_00354"/>
<evidence type="ECO:0000256" key="1">
    <source>
        <dbReference type="ARBA" id="ARBA00022692"/>
    </source>
</evidence>
<dbReference type="AlphaFoldDB" id="A0A1L3I115"/>
<feature type="transmembrane region" description="Helical" evidence="4">
    <location>
        <begin position="6"/>
        <end position="32"/>
    </location>
</feature>
<reference evidence="7" key="1">
    <citation type="submission" date="2016-07" db="EMBL/GenBank/DDBJ databases">
        <title>Phaeobacter portensis sp. nov., a tropodithietic acid producing bacterium isolated from a German harbor.</title>
        <authorList>
            <person name="Freese H.M."/>
            <person name="Bunk B."/>
            <person name="Breider S."/>
            <person name="Brinkhoff T."/>
        </authorList>
    </citation>
    <scope>NUCLEOTIDE SEQUENCE [LARGE SCALE GENOMIC DNA]</scope>
    <source>
        <strain evidence="7">P97</strain>
    </source>
</reference>
<sequence>MGDPLYFLAIAAIAATVIVLVIGIGSFGAGGAFSAKYANKMMRLRILFQFLAVVLILGYVYLRNQGGQ</sequence>
<organism evidence="6 7">
    <name type="scientific">Phaeobacter porticola</name>
    <dbReference type="NCBI Taxonomy" id="1844006"/>
    <lineage>
        <taxon>Bacteria</taxon>
        <taxon>Pseudomonadati</taxon>
        <taxon>Pseudomonadota</taxon>
        <taxon>Alphaproteobacteria</taxon>
        <taxon>Rhodobacterales</taxon>
        <taxon>Roseobacteraceae</taxon>
        <taxon>Phaeobacter</taxon>
    </lineage>
</organism>
<keyword evidence="7" id="KW-1185">Reference proteome</keyword>
<evidence type="ECO:0000256" key="2">
    <source>
        <dbReference type="ARBA" id="ARBA00022989"/>
    </source>
</evidence>
<protein>
    <submittedName>
        <fullName evidence="6">Hypoxia induced protein region</fullName>
    </submittedName>
</protein>
<dbReference type="PROSITE" id="PS51503">
    <property type="entry name" value="HIG1"/>
    <property type="match status" value="1"/>
</dbReference>
<evidence type="ECO:0000313" key="7">
    <source>
        <dbReference type="Proteomes" id="UP000183859"/>
    </source>
</evidence>
<feature type="transmembrane region" description="Helical" evidence="4">
    <location>
        <begin position="44"/>
        <end position="62"/>
    </location>
</feature>
<dbReference type="KEGG" id="php:PhaeoP97_00354"/>
<keyword evidence="3 4" id="KW-0472">Membrane</keyword>
<evidence type="ECO:0000256" key="4">
    <source>
        <dbReference type="SAM" id="Phobius"/>
    </source>
</evidence>
<gene>
    <name evidence="6" type="ORF">PhaeoP97_00354</name>
</gene>
<feature type="domain" description="HIG1" evidence="5">
    <location>
        <begin position="1"/>
        <end position="68"/>
    </location>
</feature>
<dbReference type="InterPro" id="IPR007667">
    <property type="entry name" value="Hypoxia_induced_domain"/>
</dbReference>
<proteinExistence type="predicted"/>
<evidence type="ECO:0000256" key="3">
    <source>
        <dbReference type="ARBA" id="ARBA00023136"/>
    </source>
</evidence>
<dbReference type="OrthoDB" id="7284889at2"/>
<evidence type="ECO:0000259" key="5">
    <source>
        <dbReference type="PROSITE" id="PS51503"/>
    </source>
</evidence>
<dbReference type="RefSeq" id="WP_072503614.1">
    <property type="nucleotide sequence ID" value="NZ_CP016364.1"/>
</dbReference>
<evidence type="ECO:0000313" key="6">
    <source>
        <dbReference type="EMBL" id="APG45805.1"/>
    </source>
</evidence>
<dbReference type="Proteomes" id="UP000183859">
    <property type="component" value="Chromosome"/>
</dbReference>
<keyword evidence="1 4" id="KW-0812">Transmembrane</keyword>
<dbReference type="Pfam" id="PF04588">
    <property type="entry name" value="HIG_1_N"/>
    <property type="match status" value="1"/>
</dbReference>
<dbReference type="NCBIfam" id="NF033233">
    <property type="entry name" value="twin_helix"/>
    <property type="match status" value="1"/>
</dbReference>
<dbReference type="EMBL" id="CP016364">
    <property type="protein sequence ID" value="APG45805.1"/>
    <property type="molecule type" value="Genomic_DNA"/>
</dbReference>
<name>A0A1L3I115_9RHOB</name>
<keyword evidence="2 4" id="KW-1133">Transmembrane helix</keyword>